<dbReference type="EMBL" id="CP141888">
    <property type="protein sequence ID" value="WRT69136.1"/>
    <property type="molecule type" value="Genomic_DNA"/>
</dbReference>
<gene>
    <name evidence="2" type="ORF">IL334_006120</name>
</gene>
<evidence type="ECO:0000313" key="3">
    <source>
        <dbReference type="Proteomes" id="UP001329825"/>
    </source>
</evidence>
<reference evidence="2 3" key="1">
    <citation type="submission" date="2024-01" db="EMBL/GenBank/DDBJ databases">
        <title>Comparative genomics of Cryptococcus and Kwoniella reveals pathogenesis evolution and contrasting modes of karyotype evolution via chromosome fusion or intercentromeric recombination.</title>
        <authorList>
            <person name="Coelho M.A."/>
            <person name="David-Palma M."/>
            <person name="Shea T."/>
            <person name="Bowers K."/>
            <person name="McGinley-Smith S."/>
            <person name="Mohammad A.W."/>
            <person name="Gnirke A."/>
            <person name="Yurkov A.M."/>
            <person name="Nowrousian M."/>
            <person name="Sun S."/>
            <person name="Cuomo C.A."/>
            <person name="Heitman J."/>
        </authorList>
    </citation>
    <scope>NUCLEOTIDE SEQUENCE [LARGE SCALE GENOMIC DNA]</scope>
    <source>
        <strain evidence="2">CBS 11374</strain>
    </source>
</reference>
<feature type="compositionally biased region" description="Basic residues" evidence="1">
    <location>
        <begin position="1"/>
        <end position="14"/>
    </location>
</feature>
<sequence length="205" mass="23038">MNMTRPTRKSHRKSSPPLSSGSRTETETEAEAEAEAKGESSKYCHSCGRLLPRSKDDPTPRKYCSTTCRTHSRSSNLRDIRTDLIKAFHHSLHTRPNGGIAICSEVEKVVFGSVREPTPDPDNNNQAEKVGIYHDDMTESGKSKNIKGLSKTEEREEARRAARRLVAFGFHNQGIENEKRQVEAIQNGKAVETSFAKGEWGIRWK</sequence>
<evidence type="ECO:0000256" key="1">
    <source>
        <dbReference type="SAM" id="MobiDB-lite"/>
    </source>
</evidence>
<accession>A0ABZ1D5L8</accession>
<dbReference type="RefSeq" id="XP_062793875.1">
    <property type="nucleotide sequence ID" value="XM_062937824.1"/>
</dbReference>
<dbReference type="GeneID" id="87958250"/>
<protein>
    <submittedName>
        <fullName evidence="2">Uncharacterized protein</fullName>
    </submittedName>
</protein>
<dbReference type="Proteomes" id="UP001329825">
    <property type="component" value="Chromosome 8"/>
</dbReference>
<organism evidence="2 3">
    <name type="scientific">Kwoniella shivajii</name>
    <dbReference type="NCBI Taxonomy" id="564305"/>
    <lineage>
        <taxon>Eukaryota</taxon>
        <taxon>Fungi</taxon>
        <taxon>Dikarya</taxon>
        <taxon>Basidiomycota</taxon>
        <taxon>Agaricomycotina</taxon>
        <taxon>Tremellomycetes</taxon>
        <taxon>Tremellales</taxon>
        <taxon>Cryptococcaceae</taxon>
        <taxon>Kwoniella</taxon>
    </lineage>
</organism>
<feature type="region of interest" description="Disordered" evidence="1">
    <location>
        <begin position="1"/>
        <end position="67"/>
    </location>
</feature>
<evidence type="ECO:0000313" key="2">
    <source>
        <dbReference type="EMBL" id="WRT69136.1"/>
    </source>
</evidence>
<name>A0ABZ1D5L8_9TREE</name>
<proteinExistence type="predicted"/>
<keyword evidence="3" id="KW-1185">Reference proteome</keyword>